<accession>A0ABS0LQG2</accession>
<dbReference type="Pfam" id="PF00293">
    <property type="entry name" value="NUDIX"/>
    <property type="match status" value="1"/>
</dbReference>
<keyword evidence="1" id="KW-0378">Hydrolase</keyword>
<protein>
    <submittedName>
        <fullName evidence="3">NUDIX domain-containing protein</fullName>
    </submittedName>
</protein>
<dbReference type="Proteomes" id="UP000721415">
    <property type="component" value="Unassembled WGS sequence"/>
</dbReference>
<feature type="domain" description="Nudix hydrolase" evidence="2">
    <location>
        <begin position="27"/>
        <end position="153"/>
    </location>
</feature>
<dbReference type="InterPro" id="IPR015797">
    <property type="entry name" value="NUDIX_hydrolase-like_dom_sf"/>
</dbReference>
<dbReference type="Gene3D" id="3.90.79.10">
    <property type="entry name" value="Nucleoside Triphosphate Pyrophosphohydrolase"/>
    <property type="match status" value="1"/>
</dbReference>
<dbReference type="InterPro" id="IPR020084">
    <property type="entry name" value="NUDIX_hydrolase_CS"/>
</dbReference>
<comment type="caution">
    <text evidence="3">The sequence shown here is derived from an EMBL/GenBank/DDBJ whole genome shotgun (WGS) entry which is preliminary data.</text>
</comment>
<dbReference type="PROSITE" id="PS00893">
    <property type="entry name" value="NUDIX_BOX"/>
    <property type="match status" value="1"/>
</dbReference>
<evidence type="ECO:0000256" key="1">
    <source>
        <dbReference type="ARBA" id="ARBA00022801"/>
    </source>
</evidence>
<name>A0ABS0LQG2_9LACT</name>
<organism evidence="3 4">
    <name type="scientific">Facklamia lactis</name>
    <dbReference type="NCBI Taxonomy" id="2749967"/>
    <lineage>
        <taxon>Bacteria</taxon>
        <taxon>Bacillati</taxon>
        <taxon>Bacillota</taxon>
        <taxon>Bacilli</taxon>
        <taxon>Lactobacillales</taxon>
        <taxon>Aerococcaceae</taxon>
        <taxon>Facklamia</taxon>
    </lineage>
</organism>
<evidence type="ECO:0000259" key="2">
    <source>
        <dbReference type="PROSITE" id="PS51462"/>
    </source>
</evidence>
<evidence type="ECO:0000313" key="4">
    <source>
        <dbReference type="Proteomes" id="UP000721415"/>
    </source>
</evidence>
<proteinExistence type="predicted"/>
<dbReference type="EMBL" id="JACBXQ010000001">
    <property type="protein sequence ID" value="MBG9985534.1"/>
    <property type="molecule type" value="Genomic_DNA"/>
</dbReference>
<dbReference type="InterPro" id="IPR000086">
    <property type="entry name" value="NUDIX_hydrolase_dom"/>
</dbReference>
<evidence type="ECO:0000313" key="3">
    <source>
        <dbReference type="EMBL" id="MBG9985534.1"/>
    </source>
</evidence>
<dbReference type="SUPFAM" id="SSF55811">
    <property type="entry name" value="Nudix"/>
    <property type="match status" value="1"/>
</dbReference>
<reference evidence="3 4" key="1">
    <citation type="submission" date="2020-07" db="EMBL/GenBank/DDBJ databases">
        <title>Facklamia lactis sp. nov., isolated from raw milk.</title>
        <authorList>
            <person name="Doll E.V."/>
            <person name="Huptas C."/>
            <person name="Staib L."/>
            <person name="Wenning M."/>
            <person name="Scherer S."/>
        </authorList>
    </citation>
    <scope>NUCLEOTIDE SEQUENCE [LARGE SCALE GENOMIC DNA]</scope>
    <source>
        <strain evidence="3 4">DSM 111018</strain>
    </source>
</reference>
<sequence>MDHKILETSLSKVEKLSESELTDRTSPFHLSASAFVLKGDRAFFIQHPYLNRLLLPAGHVEAGEFPVETAKREFYEETGFSIASGTQERLIDLRLFDIPANPIKGEGSHLHLDLRYYFSCLEKKQSPAELKWYLLEKEQAPEEFQVYYALNNE</sequence>
<dbReference type="CDD" id="cd03674">
    <property type="entry name" value="NUDIX_Hydrolase"/>
    <property type="match status" value="1"/>
</dbReference>
<gene>
    <name evidence="3" type="ORF">HZY91_01335</name>
</gene>
<dbReference type="PROSITE" id="PS51462">
    <property type="entry name" value="NUDIX"/>
    <property type="match status" value="1"/>
</dbReference>
<keyword evidence="4" id="KW-1185">Reference proteome</keyword>